<name>A0ACC1QXU3_9HYPO</name>
<reference evidence="1" key="1">
    <citation type="submission" date="2022-07" db="EMBL/GenBank/DDBJ databases">
        <title>Genome Sequence of Lecanicillium saksenae.</title>
        <authorList>
            <person name="Buettner E."/>
        </authorList>
    </citation>
    <scope>NUCLEOTIDE SEQUENCE</scope>
    <source>
        <strain evidence="1">VT-O1</strain>
    </source>
</reference>
<evidence type="ECO:0000313" key="1">
    <source>
        <dbReference type="EMBL" id="KAJ3493552.1"/>
    </source>
</evidence>
<dbReference type="Proteomes" id="UP001148737">
    <property type="component" value="Unassembled WGS sequence"/>
</dbReference>
<dbReference type="EMBL" id="JANAKD010000475">
    <property type="protein sequence ID" value="KAJ3493552.1"/>
    <property type="molecule type" value="Genomic_DNA"/>
</dbReference>
<protein>
    <submittedName>
        <fullName evidence="1">Uncharacterized protein</fullName>
    </submittedName>
</protein>
<comment type="caution">
    <text evidence="1">The sequence shown here is derived from an EMBL/GenBank/DDBJ whole genome shotgun (WGS) entry which is preliminary data.</text>
</comment>
<keyword evidence="2" id="KW-1185">Reference proteome</keyword>
<evidence type="ECO:0000313" key="2">
    <source>
        <dbReference type="Proteomes" id="UP001148737"/>
    </source>
</evidence>
<gene>
    <name evidence="1" type="ORF">NLG97_g4657</name>
</gene>
<sequence>MAAFVIHCSASREPGSFPNLEENQDCENDVNSYPDGLSLDPGFVFAQNIDLGQTSSLQGRLRETIEGEATPCKSSSVFSRSLKSMHTILPTERDNPS</sequence>
<organism evidence="1 2">
    <name type="scientific">Lecanicillium saksenae</name>
    <dbReference type="NCBI Taxonomy" id="468837"/>
    <lineage>
        <taxon>Eukaryota</taxon>
        <taxon>Fungi</taxon>
        <taxon>Dikarya</taxon>
        <taxon>Ascomycota</taxon>
        <taxon>Pezizomycotina</taxon>
        <taxon>Sordariomycetes</taxon>
        <taxon>Hypocreomycetidae</taxon>
        <taxon>Hypocreales</taxon>
        <taxon>Cordycipitaceae</taxon>
        <taxon>Lecanicillium</taxon>
    </lineage>
</organism>
<accession>A0ACC1QXU3</accession>
<proteinExistence type="predicted"/>